<feature type="chain" id="PRO_5017257441" evidence="2">
    <location>
        <begin position="21"/>
        <end position="215"/>
    </location>
</feature>
<feature type="transmembrane region" description="Helical" evidence="1">
    <location>
        <begin position="196"/>
        <end position="214"/>
    </location>
</feature>
<accession>A0A397W3X6</accession>
<dbReference type="EMBL" id="QKWP01000038">
    <property type="protein sequence ID" value="RIB29435.1"/>
    <property type="molecule type" value="Genomic_DNA"/>
</dbReference>
<keyword evidence="2" id="KW-0732">Signal</keyword>
<sequence length="215" mass="24011">MNLVFIVLIFQIFTVSIITAQSGIALLPPNDGSWVYTINYTNGVSAITYKGFSIKLADVSATVTPGFGDSRPGNSSYKRIQGIGFDVFSMVSNSAQKSINIDNHNATKDYLFYSKYTNYCYTLEIVTTQCDSPLKGLPLSNEENQEWKLMVTNPFNNSQKVYVSFISDKNSTNATNIDTDNITSGTAKYINNERQLLILAILFPLIWKYLLTICI</sequence>
<keyword evidence="1" id="KW-0812">Transmembrane</keyword>
<protein>
    <submittedName>
        <fullName evidence="3">Uncharacterized protein</fullName>
    </submittedName>
</protein>
<proteinExistence type="predicted"/>
<comment type="caution">
    <text evidence="3">The sequence shown here is derived from an EMBL/GenBank/DDBJ whole genome shotgun (WGS) entry which is preliminary data.</text>
</comment>
<keyword evidence="1" id="KW-0472">Membrane</keyword>
<evidence type="ECO:0000256" key="2">
    <source>
        <dbReference type="SAM" id="SignalP"/>
    </source>
</evidence>
<evidence type="ECO:0000313" key="4">
    <source>
        <dbReference type="Proteomes" id="UP000266673"/>
    </source>
</evidence>
<keyword evidence="4" id="KW-1185">Reference proteome</keyword>
<dbReference type="OrthoDB" id="2338737at2759"/>
<dbReference type="AlphaFoldDB" id="A0A397W3X6"/>
<gene>
    <name evidence="3" type="ORF">C2G38_2136839</name>
</gene>
<name>A0A397W3X6_9GLOM</name>
<organism evidence="3 4">
    <name type="scientific">Gigaspora rosea</name>
    <dbReference type="NCBI Taxonomy" id="44941"/>
    <lineage>
        <taxon>Eukaryota</taxon>
        <taxon>Fungi</taxon>
        <taxon>Fungi incertae sedis</taxon>
        <taxon>Mucoromycota</taxon>
        <taxon>Glomeromycotina</taxon>
        <taxon>Glomeromycetes</taxon>
        <taxon>Diversisporales</taxon>
        <taxon>Gigasporaceae</taxon>
        <taxon>Gigaspora</taxon>
    </lineage>
</organism>
<reference evidence="3 4" key="1">
    <citation type="submission" date="2018-06" db="EMBL/GenBank/DDBJ databases">
        <title>Comparative genomics reveals the genomic features of Rhizophagus irregularis, R. cerebriforme, R. diaphanum and Gigaspora rosea, and their symbiotic lifestyle signature.</title>
        <authorList>
            <person name="Morin E."/>
            <person name="San Clemente H."/>
            <person name="Chen E.C.H."/>
            <person name="De La Providencia I."/>
            <person name="Hainaut M."/>
            <person name="Kuo A."/>
            <person name="Kohler A."/>
            <person name="Murat C."/>
            <person name="Tang N."/>
            <person name="Roy S."/>
            <person name="Loubradou J."/>
            <person name="Henrissat B."/>
            <person name="Grigoriev I.V."/>
            <person name="Corradi N."/>
            <person name="Roux C."/>
            <person name="Martin F.M."/>
        </authorList>
    </citation>
    <scope>NUCLEOTIDE SEQUENCE [LARGE SCALE GENOMIC DNA]</scope>
    <source>
        <strain evidence="3 4">DAOM 194757</strain>
    </source>
</reference>
<keyword evidence="1" id="KW-1133">Transmembrane helix</keyword>
<dbReference type="Proteomes" id="UP000266673">
    <property type="component" value="Unassembled WGS sequence"/>
</dbReference>
<evidence type="ECO:0000313" key="3">
    <source>
        <dbReference type="EMBL" id="RIB29435.1"/>
    </source>
</evidence>
<feature type="signal peptide" evidence="2">
    <location>
        <begin position="1"/>
        <end position="20"/>
    </location>
</feature>
<evidence type="ECO:0000256" key="1">
    <source>
        <dbReference type="SAM" id="Phobius"/>
    </source>
</evidence>